<gene>
    <name evidence="1" type="ORF">Chro_2861</name>
</gene>
<proteinExistence type="predicted"/>
<name>K9U0I5_CHRTP</name>
<keyword evidence="2" id="KW-1185">Reference proteome</keyword>
<dbReference type="EMBL" id="CP003597">
    <property type="protein sequence ID" value="AFY88330.1"/>
    <property type="molecule type" value="Genomic_DNA"/>
</dbReference>
<accession>K9U0I5</accession>
<dbReference type="HOGENOM" id="CLU_3388746_0_0_3"/>
<sequence length="32" mass="3673">MNLKIIVVDLKLGNLKRIMPKGREPQILGKKK</sequence>
<reference evidence="1 2" key="1">
    <citation type="submission" date="2012-06" db="EMBL/GenBank/DDBJ databases">
        <title>Finished chromosome of genome of Chroococcidiopsis thermalis PCC 7203.</title>
        <authorList>
            <consortium name="US DOE Joint Genome Institute"/>
            <person name="Gugger M."/>
            <person name="Coursin T."/>
            <person name="Rippka R."/>
            <person name="Tandeau De Marsac N."/>
            <person name="Huntemann M."/>
            <person name="Wei C.-L."/>
            <person name="Han J."/>
            <person name="Detter J.C."/>
            <person name="Han C."/>
            <person name="Tapia R."/>
            <person name="Davenport K."/>
            <person name="Daligault H."/>
            <person name="Erkkila T."/>
            <person name="Gu W."/>
            <person name="Munk A.C.C."/>
            <person name="Teshima H."/>
            <person name="Xu Y."/>
            <person name="Chain P."/>
            <person name="Chen A."/>
            <person name="Krypides N."/>
            <person name="Mavromatis K."/>
            <person name="Markowitz V."/>
            <person name="Szeto E."/>
            <person name="Ivanova N."/>
            <person name="Mikhailova N."/>
            <person name="Ovchinnikova G."/>
            <person name="Pagani I."/>
            <person name="Pati A."/>
            <person name="Goodwin L."/>
            <person name="Peters L."/>
            <person name="Pitluck S."/>
            <person name="Woyke T."/>
            <person name="Kerfeld C."/>
        </authorList>
    </citation>
    <scope>NUCLEOTIDE SEQUENCE [LARGE SCALE GENOMIC DNA]</scope>
    <source>
        <strain evidence="1 2">PCC 7203</strain>
    </source>
</reference>
<dbReference type="AlphaFoldDB" id="K9U0I5"/>
<evidence type="ECO:0000313" key="1">
    <source>
        <dbReference type="EMBL" id="AFY88330.1"/>
    </source>
</evidence>
<dbReference type="KEGG" id="cthe:Chro_2861"/>
<dbReference type="InParanoid" id="K9U0I5"/>
<evidence type="ECO:0000313" key="2">
    <source>
        <dbReference type="Proteomes" id="UP000010384"/>
    </source>
</evidence>
<protein>
    <submittedName>
        <fullName evidence="1">Uncharacterized protein</fullName>
    </submittedName>
</protein>
<dbReference type="Proteomes" id="UP000010384">
    <property type="component" value="Chromosome"/>
</dbReference>
<organism evidence="1 2">
    <name type="scientific">Chroococcidiopsis thermalis (strain PCC 7203)</name>
    <dbReference type="NCBI Taxonomy" id="251229"/>
    <lineage>
        <taxon>Bacteria</taxon>
        <taxon>Bacillati</taxon>
        <taxon>Cyanobacteriota</taxon>
        <taxon>Cyanophyceae</taxon>
        <taxon>Chroococcidiopsidales</taxon>
        <taxon>Chroococcidiopsidaceae</taxon>
        <taxon>Chroococcidiopsis</taxon>
    </lineage>
</organism>